<dbReference type="AlphaFoldDB" id="A0A8X6IVX8"/>
<gene>
    <name evidence="1" type="ORF">TNIN_357941</name>
</gene>
<evidence type="ECO:0000313" key="2">
    <source>
        <dbReference type="Proteomes" id="UP000886998"/>
    </source>
</evidence>
<proteinExistence type="predicted"/>
<evidence type="ECO:0000313" key="1">
    <source>
        <dbReference type="EMBL" id="GFS60512.1"/>
    </source>
</evidence>
<comment type="caution">
    <text evidence="1">The sequence shown here is derived from an EMBL/GenBank/DDBJ whole genome shotgun (WGS) entry which is preliminary data.</text>
</comment>
<name>A0A8X6IVX8_9ARAC</name>
<dbReference type="Proteomes" id="UP000886998">
    <property type="component" value="Unassembled WGS sequence"/>
</dbReference>
<keyword evidence="2" id="KW-1185">Reference proteome</keyword>
<organism evidence="1 2">
    <name type="scientific">Trichonephila inaurata madagascariensis</name>
    <dbReference type="NCBI Taxonomy" id="2747483"/>
    <lineage>
        <taxon>Eukaryota</taxon>
        <taxon>Metazoa</taxon>
        <taxon>Ecdysozoa</taxon>
        <taxon>Arthropoda</taxon>
        <taxon>Chelicerata</taxon>
        <taxon>Arachnida</taxon>
        <taxon>Araneae</taxon>
        <taxon>Araneomorphae</taxon>
        <taxon>Entelegynae</taxon>
        <taxon>Araneoidea</taxon>
        <taxon>Nephilidae</taxon>
        <taxon>Trichonephila</taxon>
        <taxon>Trichonephila inaurata</taxon>
    </lineage>
</organism>
<dbReference type="EMBL" id="BMAV01027578">
    <property type="protein sequence ID" value="GFS60512.1"/>
    <property type="molecule type" value="Genomic_DNA"/>
</dbReference>
<protein>
    <submittedName>
        <fullName evidence="1">Uncharacterized protein</fullName>
    </submittedName>
</protein>
<sequence length="109" mass="12523">MDGGQRWLTLSRRTARRRRLYRVIRFQRERERAKRKSETSREGFRIMLLGRHLPPLIGGHNHFSITLFCTCCCHASLPTEMSPACFLFGQISGNQRGCSSCAGIEHSRA</sequence>
<accession>A0A8X6IVX8</accession>
<reference evidence="1" key="1">
    <citation type="submission" date="2020-08" db="EMBL/GenBank/DDBJ databases">
        <title>Multicomponent nature underlies the extraordinary mechanical properties of spider dragline silk.</title>
        <authorList>
            <person name="Kono N."/>
            <person name="Nakamura H."/>
            <person name="Mori M."/>
            <person name="Yoshida Y."/>
            <person name="Ohtoshi R."/>
            <person name="Malay A.D."/>
            <person name="Moran D.A.P."/>
            <person name="Tomita M."/>
            <person name="Numata K."/>
            <person name="Arakawa K."/>
        </authorList>
    </citation>
    <scope>NUCLEOTIDE SEQUENCE</scope>
</reference>